<feature type="compositionally biased region" description="Basic and acidic residues" evidence="1">
    <location>
        <begin position="227"/>
        <end position="238"/>
    </location>
</feature>
<dbReference type="STRING" id="72664.V4LIF8"/>
<gene>
    <name evidence="4" type="ORF">EUTSA_v10001142mg</name>
</gene>
<accession>V4LIF8</accession>
<evidence type="ECO:0000313" key="5">
    <source>
        <dbReference type="Proteomes" id="UP000030689"/>
    </source>
</evidence>
<dbReference type="Pfam" id="PF14111">
    <property type="entry name" value="DUF4283"/>
    <property type="match status" value="1"/>
</dbReference>
<dbReference type="AlphaFoldDB" id="V4LIF8"/>
<protein>
    <recommendedName>
        <fullName evidence="6">DUF4283 domain-containing protein</fullName>
    </recommendedName>
</protein>
<evidence type="ECO:0000313" key="4">
    <source>
        <dbReference type="EMBL" id="ESQ39558.1"/>
    </source>
</evidence>
<dbReference type="InterPro" id="IPR025558">
    <property type="entry name" value="DUF4283"/>
</dbReference>
<feature type="domain" description="Zinc knuckle CX2CX4HX4C" evidence="3">
    <location>
        <begin position="129"/>
        <end position="175"/>
    </location>
</feature>
<dbReference type="Pfam" id="PF14392">
    <property type="entry name" value="zf-CCHC_4"/>
    <property type="match status" value="1"/>
</dbReference>
<dbReference type="Proteomes" id="UP000030689">
    <property type="component" value="Unassembled WGS sequence"/>
</dbReference>
<dbReference type="Gramene" id="ESQ39558">
    <property type="protein sequence ID" value="ESQ39558"/>
    <property type="gene ID" value="EUTSA_v10001142mg"/>
</dbReference>
<sequence length="262" mass="30239">FDNRSIIKGYSRTLIGRCMNPQMQDMKALLYMPLRIWKLEDRVAGADLGMGKFQFDFEKEEDIKEVMKMEPFHFDYWMVSLVRWSPVVDPQYPSAIKFWADVTFESIGKALGKVEAVNLDEGKIQVTIDGFKPLVLETTFEFDGGEETTVYLRYERLFGFCKICQSLCHDSQRCPTRIGMEDRWSREEYSDEPANCQGPMSYKAAAKYGGNEGKEVLKNNGGGTDSKQYKGRSERKYGEGSSQTNRPSNHFPPKEHHKRRMT</sequence>
<dbReference type="KEGG" id="eus:EUTSA_v10001142mg"/>
<proteinExistence type="predicted"/>
<dbReference type="PANTHER" id="PTHR31286:SF178">
    <property type="entry name" value="DUF4283 DOMAIN-CONTAINING PROTEIN"/>
    <property type="match status" value="1"/>
</dbReference>
<evidence type="ECO:0000259" key="3">
    <source>
        <dbReference type="Pfam" id="PF14392"/>
    </source>
</evidence>
<name>V4LIF8_EUTSA</name>
<evidence type="ECO:0008006" key="6">
    <source>
        <dbReference type="Google" id="ProtNLM"/>
    </source>
</evidence>
<reference evidence="4 5" key="1">
    <citation type="journal article" date="2013" name="Front. Plant Sci.">
        <title>The Reference Genome of the Halophytic Plant Eutrema salsugineum.</title>
        <authorList>
            <person name="Yang R."/>
            <person name="Jarvis D.E."/>
            <person name="Chen H."/>
            <person name="Beilstein M.A."/>
            <person name="Grimwood J."/>
            <person name="Jenkins J."/>
            <person name="Shu S."/>
            <person name="Prochnik S."/>
            <person name="Xin M."/>
            <person name="Ma C."/>
            <person name="Schmutz J."/>
            <person name="Wing R.A."/>
            <person name="Mitchell-Olds T."/>
            <person name="Schumaker K.S."/>
            <person name="Wang X."/>
        </authorList>
    </citation>
    <scope>NUCLEOTIDE SEQUENCE [LARGE SCALE GENOMIC DNA]</scope>
</reference>
<dbReference type="EMBL" id="KI517465">
    <property type="protein sequence ID" value="ESQ39558.1"/>
    <property type="molecule type" value="Genomic_DNA"/>
</dbReference>
<dbReference type="eggNOG" id="KOG1075">
    <property type="taxonomic scope" value="Eukaryota"/>
</dbReference>
<feature type="region of interest" description="Disordered" evidence="1">
    <location>
        <begin position="212"/>
        <end position="262"/>
    </location>
</feature>
<feature type="non-terminal residue" evidence="4">
    <location>
        <position position="1"/>
    </location>
</feature>
<organism evidence="4 5">
    <name type="scientific">Eutrema salsugineum</name>
    <name type="common">Saltwater cress</name>
    <name type="synonym">Sisymbrium salsugineum</name>
    <dbReference type="NCBI Taxonomy" id="72664"/>
    <lineage>
        <taxon>Eukaryota</taxon>
        <taxon>Viridiplantae</taxon>
        <taxon>Streptophyta</taxon>
        <taxon>Embryophyta</taxon>
        <taxon>Tracheophyta</taxon>
        <taxon>Spermatophyta</taxon>
        <taxon>Magnoliopsida</taxon>
        <taxon>eudicotyledons</taxon>
        <taxon>Gunneridae</taxon>
        <taxon>Pentapetalae</taxon>
        <taxon>rosids</taxon>
        <taxon>malvids</taxon>
        <taxon>Brassicales</taxon>
        <taxon>Brassicaceae</taxon>
        <taxon>Eutremeae</taxon>
        <taxon>Eutrema</taxon>
    </lineage>
</organism>
<feature type="domain" description="DUF4283" evidence="2">
    <location>
        <begin position="12"/>
        <end position="91"/>
    </location>
</feature>
<evidence type="ECO:0000259" key="2">
    <source>
        <dbReference type="Pfam" id="PF14111"/>
    </source>
</evidence>
<dbReference type="InterPro" id="IPR040256">
    <property type="entry name" value="At4g02000-like"/>
</dbReference>
<keyword evidence="5" id="KW-1185">Reference proteome</keyword>
<dbReference type="InterPro" id="IPR025836">
    <property type="entry name" value="Zn_knuckle_CX2CX4HX4C"/>
</dbReference>
<evidence type="ECO:0000256" key="1">
    <source>
        <dbReference type="SAM" id="MobiDB-lite"/>
    </source>
</evidence>
<dbReference type="PANTHER" id="PTHR31286">
    <property type="entry name" value="GLYCINE-RICH CELL WALL STRUCTURAL PROTEIN 1.8-LIKE"/>
    <property type="match status" value="1"/>
</dbReference>